<dbReference type="GO" id="GO:0016818">
    <property type="term" value="F:hydrolase activity, acting on acid anhydrides, in phosphorus-containing anhydrides"/>
    <property type="evidence" value="ECO:0007669"/>
    <property type="project" value="InterPro"/>
</dbReference>
<reference evidence="6 7" key="1">
    <citation type="submission" date="2020-07" db="EMBL/GenBank/DDBJ databases">
        <title>Genomic Encyclopedia of Type Strains, Phase IV (KMG-IV): sequencing the most valuable type-strain genomes for metagenomic binning, comparative biology and taxonomic classification.</title>
        <authorList>
            <person name="Goeker M."/>
        </authorList>
    </citation>
    <scope>NUCLEOTIDE SEQUENCE [LARGE SCALE GENOMIC DNA]</scope>
    <source>
        <strain evidence="6 7">DSM 29043</strain>
    </source>
</reference>
<dbReference type="Gene3D" id="3.40.50.300">
    <property type="entry name" value="P-loop containing nucleotide triphosphate hydrolases"/>
    <property type="match status" value="2"/>
</dbReference>
<keyword evidence="1" id="KW-0547">Nucleotide-binding</keyword>
<dbReference type="PANTHER" id="PTHR11472:SF34">
    <property type="entry name" value="REGULATOR OF TELOMERE ELONGATION HELICASE 1"/>
    <property type="match status" value="1"/>
</dbReference>
<protein>
    <submittedName>
        <fullName evidence="6">ATP-dependent DNA helicase DinG</fullName>
        <ecNumber evidence="6">3.6.4.12</ecNumber>
    </submittedName>
</protein>
<name>A0A7Z0BUI8_9SPHN</name>
<dbReference type="EMBL" id="JACBZF010000001">
    <property type="protein sequence ID" value="NYH94355.1"/>
    <property type="molecule type" value="Genomic_DNA"/>
</dbReference>
<dbReference type="SUPFAM" id="SSF52540">
    <property type="entry name" value="P-loop containing nucleoside triphosphate hydrolases"/>
    <property type="match status" value="1"/>
</dbReference>
<dbReference type="GO" id="GO:0003678">
    <property type="term" value="F:DNA helicase activity"/>
    <property type="evidence" value="ECO:0007669"/>
    <property type="project" value="UniProtKB-EC"/>
</dbReference>
<dbReference type="PANTHER" id="PTHR11472">
    <property type="entry name" value="DNA REPAIR DEAD HELICASE RAD3/XP-D SUBFAMILY MEMBER"/>
    <property type="match status" value="1"/>
</dbReference>
<proteinExistence type="inferred from homology"/>
<evidence type="ECO:0000259" key="5">
    <source>
        <dbReference type="PROSITE" id="PS51193"/>
    </source>
</evidence>
<keyword evidence="2 6" id="KW-0378">Hydrolase</keyword>
<dbReference type="InterPro" id="IPR006555">
    <property type="entry name" value="ATP-dep_Helicase_C"/>
</dbReference>
<keyword evidence="3" id="KW-0067">ATP-binding</keyword>
<comment type="caution">
    <text evidence="6">The sequence shown here is derived from an EMBL/GenBank/DDBJ whole genome shotgun (WGS) entry which is preliminary data.</text>
</comment>
<dbReference type="GO" id="GO:0006139">
    <property type="term" value="P:nucleobase-containing compound metabolic process"/>
    <property type="evidence" value="ECO:0007669"/>
    <property type="project" value="InterPro"/>
</dbReference>
<dbReference type="Proteomes" id="UP000522081">
    <property type="component" value="Unassembled WGS sequence"/>
</dbReference>
<gene>
    <name evidence="6" type="ORF">FHS75_000660</name>
</gene>
<dbReference type="Pfam" id="PF13307">
    <property type="entry name" value="Helicase_C_2"/>
    <property type="match status" value="1"/>
</dbReference>
<dbReference type="PROSITE" id="PS51193">
    <property type="entry name" value="HELICASE_ATP_BIND_2"/>
    <property type="match status" value="1"/>
</dbReference>
<evidence type="ECO:0000313" key="7">
    <source>
        <dbReference type="Proteomes" id="UP000522081"/>
    </source>
</evidence>
<evidence type="ECO:0000256" key="1">
    <source>
        <dbReference type="ARBA" id="ARBA00022741"/>
    </source>
</evidence>
<feature type="domain" description="Helicase ATP-binding" evidence="5">
    <location>
        <begin position="187"/>
        <end position="469"/>
    </location>
</feature>
<evidence type="ECO:0000256" key="3">
    <source>
        <dbReference type="ARBA" id="ARBA00022840"/>
    </source>
</evidence>
<dbReference type="GO" id="GO:0005524">
    <property type="term" value="F:ATP binding"/>
    <property type="evidence" value="ECO:0007669"/>
    <property type="project" value="UniProtKB-KW"/>
</dbReference>
<evidence type="ECO:0000313" key="6">
    <source>
        <dbReference type="EMBL" id="NYH94355.1"/>
    </source>
</evidence>
<dbReference type="EC" id="3.6.4.12" evidence="6"/>
<organism evidence="6 7">
    <name type="scientific">Novosphingobium marinum</name>
    <dbReference type="NCBI Taxonomy" id="1514948"/>
    <lineage>
        <taxon>Bacteria</taxon>
        <taxon>Pseudomonadati</taxon>
        <taxon>Pseudomonadota</taxon>
        <taxon>Alphaproteobacteria</taxon>
        <taxon>Sphingomonadales</taxon>
        <taxon>Sphingomonadaceae</taxon>
        <taxon>Novosphingobium</taxon>
    </lineage>
</organism>
<dbReference type="AlphaFoldDB" id="A0A7Z0BUI8"/>
<accession>A0A7Z0BUI8</accession>
<evidence type="ECO:0000256" key="2">
    <source>
        <dbReference type="ARBA" id="ARBA00022801"/>
    </source>
</evidence>
<dbReference type="InterPro" id="IPR027417">
    <property type="entry name" value="P-loop_NTPase"/>
</dbReference>
<comment type="similarity">
    <text evidence="4">Belongs to the helicase family. DinG subfamily.</text>
</comment>
<dbReference type="SMART" id="SM00491">
    <property type="entry name" value="HELICc2"/>
    <property type="match status" value="1"/>
</dbReference>
<keyword evidence="7" id="KW-1185">Reference proteome</keyword>
<dbReference type="GO" id="GO:0003676">
    <property type="term" value="F:nucleic acid binding"/>
    <property type="evidence" value="ECO:0007669"/>
    <property type="project" value="InterPro"/>
</dbReference>
<keyword evidence="6" id="KW-0347">Helicase</keyword>
<dbReference type="InterPro" id="IPR014013">
    <property type="entry name" value="Helic_SF1/SF2_ATP-bd_DinG/Rad3"/>
</dbReference>
<evidence type="ECO:0000256" key="4">
    <source>
        <dbReference type="ARBA" id="ARBA00038058"/>
    </source>
</evidence>
<dbReference type="InterPro" id="IPR045028">
    <property type="entry name" value="DinG/Rad3-like"/>
</dbReference>
<dbReference type="RefSeq" id="WP_179406282.1">
    <property type="nucleotide sequence ID" value="NZ_BMGF01000001.1"/>
</dbReference>
<sequence length="905" mass="97248">MESLSLPALHASHGGCWLRDGSAATRGAGKGEAIVAAADTPHLILNAPLVATRLGYPDLSGLDLLELYAFVHPARFVVPTPKGLADALGIANPQSDADVPETLQAAAGVLLATCTADDWAEREGAWSALQSLTRMRWPWAAALAGLIAKPQRAERWLFARLPEWEESPPRPQPSPVELDDDAVLGRLGGLTGSRAEQRQGQRGYSVEAAKAFSPRKREGSPHVLLAQAGTGIGKTLGYLSPASLWSERSGGTVWISTYTKALQRQLRHESARAWPEVRPDGSQPVVVRKGRENYLCLLNLEDALQGGFGGRAAILAQLVARWAAYTRDGDMIGGDLPGWLGTLFRQRGIASLTDRRGECVYAGCPHYRKCFIERSARASAGADLVIANHALVMVNAARGRDVAHAPTRIVFDEGHHVFEAADSTFAAALTGAETIELRRWVIGPERASKGRRRGLSARLADVGSYDEAAGRAIAAARSAAEALPGEGWLQRLVEGTPSGPLEEVFAAVRTTVFARDESGGQDAGYGLETEAAGLEGSFIELAQAARAALAELRQPLMRLGIRLESITEDPPDWLDAQGRARIEGARLSLTWRIDLLAAWEALLDRLGGPADPDFVDWLAVERADAREFDVGIQRRWLDPMKPFAKVVLEPAHGVVMTSATLKDGEDWETALDRSGARHVETLPRLSAFESPFDYASQAEVLIVTDIPRGDIAALAAAYARLIEASGGGALGLFTAIRRLRAVHGRIADRLARAGLPLFSQHVDPIDTGTLVDIFRDDPRASLLGTDALRDGVDVPGHSLRLVVMEQVPWPRPSILHKARRAAGGGSAYDDRIIRARLAQAFGRLIRSRGDRGQFVVLSAAFPSRLLSAFPSGAPVSRISLDEALQRVSESASGVKTRSGALSSRT</sequence>